<dbReference type="Pfam" id="PF00248">
    <property type="entry name" value="Aldo_ket_red"/>
    <property type="match status" value="1"/>
</dbReference>
<dbReference type="InterPro" id="IPR036812">
    <property type="entry name" value="NAD(P)_OxRdtase_dom_sf"/>
</dbReference>
<dbReference type="AlphaFoldDB" id="A0A7X9LEU8"/>
<dbReference type="Proteomes" id="UP000532121">
    <property type="component" value="Unassembled WGS sequence"/>
</dbReference>
<evidence type="ECO:0000313" key="3">
    <source>
        <dbReference type="Proteomes" id="UP000532121"/>
    </source>
</evidence>
<reference evidence="2 3" key="1">
    <citation type="submission" date="2020-04" db="EMBL/GenBank/DDBJ databases">
        <title>MicrobeNet Type strains.</title>
        <authorList>
            <person name="Nicholson A.C."/>
        </authorList>
    </citation>
    <scope>NUCLEOTIDE SEQUENCE [LARGE SCALE GENOMIC DNA]</scope>
    <source>
        <strain evidence="2 3">DSM 22768</strain>
    </source>
</reference>
<dbReference type="PANTHER" id="PTHR43638:SF3">
    <property type="entry name" value="ALDEHYDE REDUCTASE"/>
    <property type="match status" value="1"/>
</dbReference>
<dbReference type="SUPFAM" id="SSF51430">
    <property type="entry name" value="NAD(P)-linked oxidoreductase"/>
    <property type="match status" value="1"/>
</dbReference>
<proteinExistence type="predicted"/>
<gene>
    <name evidence="2" type="ORF">HHO37_08010</name>
</gene>
<dbReference type="InterPro" id="IPR023210">
    <property type="entry name" value="NADP_OxRdtase_dom"/>
</dbReference>
<comment type="caution">
    <text evidence="2">The sequence shown here is derived from an EMBL/GenBank/DDBJ whole genome shotgun (WGS) entry which is preliminary data.</text>
</comment>
<dbReference type="PANTHER" id="PTHR43638">
    <property type="entry name" value="OXIDOREDUCTASE, ALDO/KETO REDUCTASE FAMILY PROTEIN"/>
    <property type="match status" value="1"/>
</dbReference>
<dbReference type="RefSeq" id="WP_193523816.1">
    <property type="nucleotide sequence ID" value="NZ_JABASA010000017.1"/>
</dbReference>
<protein>
    <submittedName>
        <fullName evidence="2">Aldo/keto reductase</fullName>
    </submittedName>
</protein>
<dbReference type="PRINTS" id="PR00069">
    <property type="entry name" value="ALDKETRDTASE"/>
</dbReference>
<feature type="domain" description="NADP-dependent oxidoreductase" evidence="1">
    <location>
        <begin position="11"/>
        <end position="265"/>
    </location>
</feature>
<sequence>MQNTLLLQPTLGIGTWFLGENPDSEKEELAALQYALDKGVTIIDTAEMYGHGLAERLVGKAIKPFEREKLYLISKVLPTNANKKRMETSIDASLKALQTDYLDLYLYHWRGSTPLAETVAELERLKAKGKIRSWGVSNFDLEDMQELLALPDGKNCQANEVLYHLGSRGIEYCLKPFQDQHSIPTIAYCPLAQAGTLQRKLLDNKELAELADELNINIYQLLLVFTLAQPNMISIPRTGQLKHMKELIACRDIHLSAEQLDRLTRLFPAPDHRVPLDIE</sequence>
<organism evidence="2 3">
    <name type="scientific">Streptococcus ratti</name>
    <dbReference type="NCBI Taxonomy" id="1341"/>
    <lineage>
        <taxon>Bacteria</taxon>
        <taxon>Bacillati</taxon>
        <taxon>Bacillota</taxon>
        <taxon>Bacilli</taxon>
        <taxon>Lactobacillales</taxon>
        <taxon>Streptococcaceae</taxon>
        <taxon>Streptococcus</taxon>
    </lineage>
</organism>
<dbReference type="InterPro" id="IPR020471">
    <property type="entry name" value="AKR"/>
</dbReference>
<accession>A0A7X9LEU8</accession>
<evidence type="ECO:0000313" key="2">
    <source>
        <dbReference type="EMBL" id="NMD49604.1"/>
    </source>
</evidence>
<dbReference type="EMBL" id="JABASA010000017">
    <property type="protein sequence ID" value="NMD49604.1"/>
    <property type="molecule type" value="Genomic_DNA"/>
</dbReference>
<evidence type="ECO:0000259" key="1">
    <source>
        <dbReference type="Pfam" id="PF00248"/>
    </source>
</evidence>
<dbReference type="GO" id="GO:0016491">
    <property type="term" value="F:oxidoreductase activity"/>
    <property type="evidence" value="ECO:0007669"/>
    <property type="project" value="InterPro"/>
</dbReference>
<dbReference type="Gene3D" id="3.20.20.100">
    <property type="entry name" value="NADP-dependent oxidoreductase domain"/>
    <property type="match status" value="1"/>
</dbReference>
<name>A0A7X9LEU8_STRRT</name>